<dbReference type="InterPro" id="IPR013249">
    <property type="entry name" value="RNA_pol_sigma70_r4_t2"/>
</dbReference>
<evidence type="ECO:0000256" key="4">
    <source>
        <dbReference type="ARBA" id="ARBA00023125"/>
    </source>
</evidence>
<evidence type="ECO:0000256" key="3">
    <source>
        <dbReference type="ARBA" id="ARBA00023082"/>
    </source>
</evidence>
<evidence type="ECO:0000256" key="2">
    <source>
        <dbReference type="ARBA" id="ARBA00023015"/>
    </source>
</evidence>
<dbReference type="InterPro" id="IPR013324">
    <property type="entry name" value="RNA_pol_sigma_r3/r4-like"/>
</dbReference>
<dbReference type="Gene3D" id="1.10.1740.10">
    <property type="match status" value="1"/>
</dbReference>
<dbReference type="InterPro" id="IPR036388">
    <property type="entry name" value="WH-like_DNA-bd_sf"/>
</dbReference>
<dbReference type="Proteomes" id="UP001199916">
    <property type="component" value="Unassembled WGS sequence"/>
</dbReference>
<dbReference type="Gene3D" id="1.10.10.10">
    <property type="entry name" value="Winged helix-like DNA-binding domain superfamily/Winged helix DNA-binding domain"/>
    <property type="match status" value="1"/>
</dbReference>
<evidence type="ECO:0000313" key="9">
    <source>
        <dbReference type="Proteomes" id="UP001199916"/>
    </source>
</evidence>
<dbReference type="CDD" id="cd06171">
    <property type="entry name" value="Sigma70_r4"/>
    <property type="match status" value="1"/>
</dbReference>
<gene>
    <name evidence="8" type="ORF">LQV63_10845</name>
</gene>
<organism evidence="8 9">
    <name type="scientific">Paenibacillus profundus</name>
    <dbReference type="NCBI Taxonomy" id="1173085"/>
    <lineage>
        <taxon>Bacteria</taxon>
        <taxon>Bacillati</taxon>
        <taxon>Bacillota</taxon>
        <taxon>Bacilli</taxon>
        <taxon>Bacillales</taxon>
        <taxon>Paenibacillaceae</taxon>
        <taxon>Paenibacillus</taxon>
    </lineage>
</organism>
<dbReference type="EMBL" id="JAJNBZ010000006">
    <property type="protein sequence ID" value="MCE5169810.1"/>
    <property type="molecule type" value="Genomic_DNA"/>
</dbReference>
<dbReference type="InterPro" id="IPR007627">
    <property type="entry name" value="RNA_pol_sigma70_r2"/>
</dbReference>
<evidence type="ECO:0000313" key="8">
    <source>
        <dbReference type="EMBL" id="MCE5169810.1"/>
    </source>
</evidence>
<reference evidence="8 9" key="1">
    <citation type="submission" date="2021-11" db="EMBL/GenBank/DDBJ databases">
        <title>Draft genome sequence of Paenibacillus profundus YoMME, a new Gram-positive bacteria with exoelectrogenic properties.</title>
        <authorList>
            <person name="Hubenova Y."/>
            <person name="Hubenova E."/>
            <person name="Manasiev Y."/>
            <person name="Peykov S."/>
            <person name="Mitov M."/>
        </authorList>
    </citation>
    <scope>NUCLEOTIDE SEQUENCE [LARGE SCALE GENOMIC DNA]</scope>
    <source>
        <strain evidence="8 9">YoMME</strain>
    </source>
</reference>
<dbReference type="InterPro" id="IPR014284">
    <property type="entry name" value="RNA_pol_sigma-70_dom"/>
</dbReference>
<keyword evidence="9" id="KW-1185">Reference proteome</keyword>
<dbReference type="InterPro" id="IPR039425">
    <property type="entry name" value="RNA_pol_sigma-70-like"/>
</dbReference>
<keyword evidence="4" id="KW-0238">DNA-binding</keyword>
<dbReference type="PANTHER" id="PTHR43133">
    <property type="entry name" value="RNA POLYMERASE ECF-TYPE SIGMA FACTO"/>
    <property type="match status" value="1"/>
</dbReference>
<keyword evidence="2" id="KW-0805">Transcription regulation</keyword>
<name>A0ABS8YGX9_9BACL</name>
<feature type="domain" description="RNA polymerase sigma factor 70 region 4 type 2" evidence="7">
    <location>
        <begin position="126"/>
        <end position="176"/>
    </location>
</feature>
<keyword evidence="3" id="KW-0731">Sigma factor</keyword>
<keyword evidence="5" id="KW-0804">Transcription</keyword>
<comment type="caution">
    <text evidence="8">The sequence shown here is derived from an EMBL/GenBank/DDBJ whole genome shotgun (WGS) entry which is preliminary data.</text>
</comment>
<accession>A0ABS8YGX9</accession>
<dbReference type="RefSeq" id="WP_233696705.1">
    <property type="nucleotide sequence ID" value="NZ_JAJNBZ010000006.1"/>
</dbReference>
<evidence type="ECO:0000259" key="7">
    <source>
        <dbReference type="Pfam" id="PF08281"/>
    </source>
</evidence>
<protein>
    <submittedName>
        <fullName evidence="8">RNA polymerase sigma factor</fullName>
    </submittedName>
</protein>
<evidence type="ECO:0000256" key="5">
    <source>
        <dbReference type="ARBA" id="ARBA00023163"/>
    </source>
</evidence>
<dbReference type="Pfam" id="PF08281">
    <property type="entry name" value="Sigma70_r4_2"/>
    <property type="match status" value="1"/>
</dbReference>
<dbReference type="NCBIfam" id="TIGR02937">
    <property type="entry name" value="sigma70-ECF"/>
    <property type="match status" value="1"/>
</dbReference>
<dbReference type="InterPro" id="IPR013325">
    <property type="entry name" value="RNA_pol_sigma_r2"/>
</dbReference>
<sequence length="189" mass="23001">MLVKELYVCFSKDFNSLDDELQKNIYDHFLYINYKMVFSFVRNHYSTEDIIQEAFIRAIRKPPKYVNDKQLMSWIFTLTRNVTLNYVRKNRRQYQCINIDDLTTEIVDNHNMTDMEVMRRCTFHTIMSKLNTLKPKYKQALYLQIIEQLTYKEIAAKLHVTEGVVRQTLYRARKEMRERLEQEWSEAIM</sequence>
<dbReference type="SUPFAM" id="SSF88946">
    <property type="entry name" value="Sigma2 domain of RNA polymerase sigma factors"/>
    <property type="match status" value="1"/>
</dbReference>
<dbReference type="PANTHER" id="PTHR43133:SF8">
    <property type="entry name" value="RNA POLYMERASE SIGMA FACTOR HI_1459-RELATED"/>
    <property type="match status" value="1"/>
</dbReference>
<dbReference type="SUPFAM" id="SSF88659">
    <property type="entry name" value="Sigma3 and sigma4 domains of RNA polymerase sigma factors"/>
    <property type="match status" value="1"/>
</dbReference>
<evidence type="ECO:0000259" key="6">
    <source>
        <dbReference type="Pfam" id="PF04542"/>
    </source>
</evidence>
<proteinExistence type="inferred from homology"/>
<comment type="similarity">
    <text evidence="1">Belongs to the sigma-70 factor family. ECF subfamily.</text>
</comment>
<feature type="domain" description="RNA polymerase sigma-70 region 2" evidence="6">
    <location>
        <begin position="34"/>
        <end position="92"/>
    </location>
</feature>
<dbReference type="Pfam" id="PF04542">
    <property type="entry name" value="Sigma70_r2"/>
    <property type="match status" value="1"/>
</dbReference>
<evidence type="ECO:0000256" key="1">
    <source>
        <dbReference type="ARBA" id="ARBA00010641"/>
    </source>
</evidence>